<dbReference type="InterPro" id="IPR035969">
    <property type="entry name" value="Rab-GAP_TBC_sf"/>
</dbReference>
<feature type="coiled-coil region" evidence="3">
    <location>
        <begin position="1107"/>
        <end position="1134"/>
    </location>
</feature>
<feature type="compositionally biased region" description="Low complexity" evidence="4">
    <location>
        <begin position="1013"/>
        <end position="1024"/>
    </location>
</feature>
<keyword evidence="1" id="KW-0343">GTPase activation</keyword>
<proteinExistence type="predicted"/>
<keyword evidence="7" id="KW-1185">Reference proteome</keyword>
<feature type="region of interest" description="Disordered" evidence="4">
    <location>
        <begin position="1140"/>
        <end position="1175"/>
    </location>
</feature>
<feature type="region of interest" description="Disordered" evidence="4">
    <location>
        <begin position="213"/>
        <end position="232"/>
    </location>
</feature>
<protein>
    <recommendedName>
        <fullName evidence="5">Rab-GAP TBC domain-containing protein</fullName>
    </recommendedName>
</protein>
<dbReference type="CTD" id="40704"/>
<evidence type="ECO:0000313" key="7">
    <source>
        <dbReference type="Proteomes" id="UP000594260"/>
    </source>
</evidence>
<evidence type="ECO:0000259" key="5">
    <source>
        <dbReference type="PROSITE" id="PS50086"/>
    </source>
</evidence>
<dbReference type="GeneID" id="111251653"/>
<evidence type="ECO:0000256" key="1">
    <source>
        <dbReference type="ARBA" id="ARBA00022468"/>
    </source>
</evidence>
<feature type="region of interest" description="Disordered" evidence="4">
    <location>
        <begin position="1013"/>
        <end position="1043"/>
    </location>
</feature>
<dbReference type="Gene3D" id="1.10.8.270">
    <property type="entry name" value="putative rabgap domain of human tbc1 domain family member 14 like domains"/>
    <property type="match status" value="1"/>
</dbReference>
<feature type="compositionally biased region" description="Basic and acidic residues" evidence="4">
    <location>
        <begin position="524"/>
        <end position="534"/>
    </location>
</feature>
<evidence type="ECO:0000256" key="3">
    <source>
        <dbReference type="SAM" id="Coils"/>
    </source>
</evidence>
<dbReference type="KEGG" id="vde:111251653"/>
<organism evidence="6 7">
    <name type="scientific">Varroa destructor</name>
    <name type="common">Honeybee mite</name>
    <dbReference type="NCBI Taxonomy" id="109461"/>
    <lineage>
        <taxon>Eukaryota</taxon>
        <taxon>Metazoa</taxon>
        <taxon>Ecdysozoa</taxon>
        <taxon>Arthropoda</taxon>
        <taxon>Chelicerata</taxon>
        <taxon>Arachnida</taxon>
        <taxon>Acari</taxon>
        <taxon>Parasitiformes</taxon>
        <taxon>Mesostigmata</taxon>
        <taxon>Gamasina</taxon>
        <taxon>Dermanyssoidea</taxon>
        <taxon>Varroidae</taxon>
        <taxon>Varroa</taxon>
    </lineage>
</organism>
<dbReference type="Proteomes" id="UP000594260">
    <property type="component" value="Unplaced"/>
</dbReference>
<dbReference type="PANTHER" id="PTHR47219">
    <property type="entry name" value="RAB GTPASE-ACTIVATING PROTEIN 1-LIKE"/>
    <property type="match status" value="1"/>
</dbReference>
<dbReference type="InterPro" id="IPR000195">
    <property type="entry name" value="Rab-GAP-TBC_dom"/>
</dbReference>
<feature type="compositionally biased region" description="Polar residues" evidence="4">
    <location>
        <begin position="1034"/>
        <end position="1043"/>
    </location>
</feature>
<evidence type="ECO:0000256" key="4">
    <source>
        <dbReference type="SAM" id="MobiDB-lite"/>
    </source>
</evidence>
<evidence type="ECO:0000313" key="6">
    <source>
        <dbReference type="EnsemblMetazoa" id="XP_022664149"/>
    </source>
</evidence>
<dbReference type="PANTHER" id="PTHR47219:SF16">
    <property type="entry name" value="GTPASE ACTIVATING PROTEIN"/>
    <property type="match status" value="1"/>
</dbReference>
<feature type="compositionally biased region" description="Low complexity" evidence="4">
    <location>
        <begin position="555"/>
        <end position="566"/>
    </location>
</feature>
<dbReference type="OrthoDB" id="295078at2759"/>
<dbReference type="SMART" id="SM00164">
    <property type="entry name" value="TBC"/>
    <property type="match status" value="1"/>
</dbReference>
<dbReference type="PROSITE" id="PS50086">
    <property type="entry name" value="TBC_RABGAP"/>
    <property type="match status" value="1"/>
</dbReference>
<dbReference type="GO" id="GO:0005096">
    <property type="term" value="F:GTPase activator activity"/>
    <property type="evidence" value="ECO:0007669"/>
    <property type="project" value="UniProtKB-KW"/>
</dbReference>
<dbReference type="FunFam" id="1.10.8.270:FF:000001">
    <property type="entry name" value="TBC1 domain family member 1"/>
    <property type="match status" value="1"/>
</dbReference>
<dbReference type="SUPFAM" id="SSF50729">
    <property type="entry name" value="PH domain-like"/>
    <property type="match status" value="2"/>
</dbReference>
<keyword evidence="3" id="KW-0175">Coiled coil</keyword>
<accession>A0A7M7MHT3</accession>
<feature type="coiled-coil region" evidence="3">
    <location>
        <begin position="1051"/>
        <end position="1078"/>
    </location>
</feature>
<evidence type="ECO:0000256" key="2">
    <source>
        <dbReference type="ARBA" id="ARBA00022553"/>
    </source>
</evidence>
<name>A0A7M7MHT3_VARDE</name>
<dbReference type="Pfam" id="PF00566">
    <property type="entry name" value="RabGAP-TBC"/>
    <property type="match status" value="1"/>
</dbReference>
<dbReference type="RefSeq" id="XP_022664149.1">
    <property type="nucleotide sequence ID" value="XM_022808414.1"/>
</dbReference>
<feature type="compositionally biased region" description="Polar residues" evidence="4">
    <location>
        <begin position="488"/>
        <end position="509"/>
    </location>
</feature>
<dbReference type="Gene3D" id="1.10.10.2750">
    <property type="match status" value="1"/>
</dbReference>
<dbReference type="InterPro" id="IPR050302">
    <property type="entry name" value="Rab_GAP_TBC_domain"/>
</dbReference>
<dbReference type="Pfam" id="PF11830">
    <property type="entry name" value="DUF3350"/>
    <property type="match status" value="1"/>
</dbReference>
<feature type="region of interest" description="Disordered" evidence="4">
    <location>
        <begin position="488"/>
        <end position="612"/>
    </location>
</feature>
<feature type="compositionally biased region" description="Polar residues" evidence="4">
    <location>
        <begin position="222"/>
        <end position="232"/>
    </location>
</feature>
<dbReference type="EnsemblMetazoa" id="XM_022808414">
    <property type="protein sequence ID" value="XP_022664149"/>
    <property type="gene ID" value="LOC111251653"/>
</dbReference>
<dbReference type="InterPro" id="IPR021785">
    <property type="entry name" value="DUF3350"/>
</dbReference>
<dbReference type="SUPFAM" id="SSF47923">
    <property type="entry name" value="Ypt/Rab-GAP domain of gyp1p"/>
    <property type="match status" value="2"/>
</dbReference>
<sequence length="1175" mass="132051">MKIGLCLCFRESSVNIAKLLKSFNMPATFHSYKGCLYLGSIRFESFHSLPMLPWIVAEVRRAKGGQPHQVSIELTTEGRLLAVNRENLIVQKHDLSTLSKFSQISHDRTLFTYIQKYAQCGDNQRELNLCHVYQAPDVAMVKELFKSIRELSNHLLRQDLPRCVANLDCVASFEVLYMGKLRLGNPQLTRQMVDKAVRVCAYGLEEQKRDSIQTKDLLPAQSHPTSLDSTSSRSILTALRNITPSGVSEMLDRAVPCTSTSMKLESRNRTMILILGKQQIVLLSADKKQVSWGKTFAEVLNCVEGATFSDHFAITCVDAHETSSLPYGRLVFKCLSPSIVSEIVLSIKQSKDNITTAKGGGKVAINNFGCDGCPMLKFHNLCLRLETLDVVESWRLIENWVSNVIDESDRKNALARISDSDLASPQQRNEVYMHMLRKHFEFKQGIHFHQPQGAKEKAVLGLFKDIKEKAQKTLSSSFETLLKPQKQSSLPFGRTLSSPPARSDFTSALPSDGPRALVSSSDESVDKNSAESKEYLTPLPGIPEKGSKSPESAARPHTPTRRSPSPKLKFAAPHIVRTCVTPTMGHPSLPHSSVVTPPASPSAPLPPPSRAPTLSCGLASTVPSSTLVPVPNRKHMIRRISRKTSRTELPSDVANRHRTCGELKELWRKAIRETILLNRMERENEKLLIQQSELERRQTCLDYADSGSPDEFSWESVLKNRAESQEELILALVRQGVPKQKRGEIWKLFSKIFNRYTYRGPLDLNAPIFKAEYSSLLVTLTENQHLILVDLARTFPTHRFYKDGFGEGQLSLFNVLKAYSIVDPEVGYCQGLAFVSGVLLLHLTEEEAFQLLKHMMVHLGFRQLYLPSMEGLQVQLYQLWRLLHDIHNDLYSHFESFEMEPALYATPWFLTVFASHFPMELVVRIFDLIFIQGANVVIKVAMAVLVVHKEQLLSCIGFEELSDYLKYKVPLLSREQLHSVVKTASQSDLSRCIFDYETEFRLIQEDVLQATPQSSQQHHISSPSTGAECGGESGSQQATPGNSVTRELKIKSDLEQQISALRSQNQHLQLEIQSLQEQLQVSHSSGLALESSVESHRSTVKRLEGFIRGLRDEKDALIHSVNALRRRITVLEEQLVSMSLTHQKPDPQPPSIVIRQVSQDSEEDSSGLSDHNDTP</sequence>
<dbReference type="CDD" id="cd00934">
    <property type="entry name" value="PTB"/>
    <property type="match status" value="1"/>
</dbReference>
<keyword evidence="2" id="KW-0597">Phosphoprotein</keyword>
<feature type="compositionally biased region" description="Pro residues" evidence="4">
    <location>
        <begin position="598"/>
        <end position="610"/>
    </location>
</feature>
<dbReference type="InterPro" id="IPR011993">
    <property type="entry name" value="PH-like_dom_sf"/>
</dbReference>
<dbReference type="AlphaFoldDB" id="A0A7M7MHT3"/>
<feature type="domain" description="Rab-GAP TBC" evidence="5">
    <location>
        <begin position="736"/>
        <end position="933"/>
    </location>
</feature>
<dbReference type="OMA" id="TIVWISE"/>
<dbReference type="Gene3D" id="2.30.29.30">
    <property type="entry name" value="Pleckstrin-homology domain (PH domain)/Phosphotyrosine-binding domain (PTB)"/>
    <property type="match status" value="2"/>
</dbReference>
<dbReference type="InParanoid" id="A0A7M7MHT3"/>
<reference evidence="6" key="1">
    <citation type="submission" date="2021-01" db="UniProtKB">
        <authorList>
            <consortium name="EnsemblMetazoa"/>
        </authorList>
    </citation>
    <scope>IDENTIFICATION</scope>
</reference>
<dbReference type="Gene3D" id="1.10.472.80">
    <property type="entry name" value="Ypt/Rab-GAP domain of gyp1p, domain 3"/>
    <property type="match status" value="1"/>
</dbReference>